<sequence length="221" mass="24157">MSSITLVERDLLFSRLGLHRGQNAFTFGALQTNSSSFSASVYKTTPRPDRETGGSSELGMPGRSASYIRQTSSFSRSLSNTSTALRGSTDRLRDTLDSVDDCASEDRAEEDEDQESMTSGIPVCYGASPRLRTLAPRLHSTLHAIILQVNDFLLQARSESLSAVLTNFPQPFDDRIGVAATSTFSSTAQRPMDKQLESQVGGLTMAIQLSLSHWEDLLRQS</sequence>
<dbReference type="EMBL" id="CAAALY010017222">
    <property type="protein sequence ID" value="VEL13258.1"/>
    <property type="molecule type" value="Genomic_DNA"/>
</dbReference>
<feature type="region of interest" description="Disordered" evidence="1">
    <location>
        <begin position="38"/>
        <end position="121"/>
    </location>
</feature>
<feature type="compositionally biased region" description="Acidic residues" evidence="1">
    <location>
        <begin position="97"/>
        <end position="115"/>
    </location>
</feature>
<name>A0A3S4ZJM6_9PLAT</name>
<dbReference type="AlphaFoldDB" id="A0A3S4ZJM6"/>
<comment type="caution">
    <text evidence="2">The sequence shown here is derived from an EMBL/GenBank/DDBJ whole genome shotgun (WGS) entry which is preliminary data.</text>
</comment>
<organism evidence="2 3">
    <name type="scientific">Protopolystoma xenopodis</name>
    <dbReference type="NCBI Taxonomy" id="117903"/>
    <lineage>
        <taxon>Eukaryota</taxon>
        <taxon>Metazoa</taxon>
        <taxon>Spiralia</taxon>
        <taxon>Lophotrochozoa</taxon>
        <taxon>Platyhelminthes</taxon>
        <taxon>Monogenea</taxon>
        <taxon>Polyopisthocotylea</taxon>
        <taxon>Polystomatidea</taxon>
        <taxon>Polystomatidae</taxon>
        <taxon>Protopolystoma</taxon>
    </lineage>
</organism>
<evidence type="ECO:0000313" key="3">
    <source>
        <dbReference type="Proteomes" id="UP000784294"/>
    </source>
</evidence>
<proteinExistence type="predicted"/>
<keyword evidence="3" id="KW-1185">Reference proteome</keyword>
<protein>
    <submittedName>
        <fullName evidence="2">Uncharacterized protein</fullName>
    </submittedName>
</protein>
<reference evidence="2" key="1">
    <citation type="submission" date="2018-11" db="EMBL/GenBank/DDBJ databases">
        <authorList>
            <consortium name="Pathogen Informatics"/>
        </authorList>
    </citation>
    <scope>NUCLEOTIDE SEQUENCE</scope>
</reference>
<gene>
    <name evidence="2" type="ORF">PXEA_LOCUS6698</name>
</gene>
<evidence type="ECO:0000313" key="2">
    <source>
        <dbReference type="EMBL" id="VEL13258.1"/>
    </source>
</evidence>
<feature type="compositionally biased region" description="Low complexity" evidence="1">
    <location>
        <begin position="71"/>
        <end position="83"/>
    </location>
</feature>
<accession>A0A3S4ZJM6</accession>
<evidence type="ECO:0000256" key="1">
    <source>
        <dbReference type="SAM" id="MobiDB-lite"/>
    </source>
</evidence>
<dbReference type="Proteomes" id="UP000784294">
    <property type="component" value="Unassembled WGS sequence"/>
</dbReference>